<dbReference type="EMBL" id="CP016616">
    <property type="protein sequence ID" value="ANY80221.1"/>
    <property type="molecule type" value="Genomic_DNA"/>
</dbReference>
<reference evidence="1" key="1">
    <citation type="submission" date="2016-07" db="EMBL/GenBank/DDBJ databases">
        <title>Microvirga ossetica sp. nov. a new species of rhizobia isolated from root nodules of the legume species Vicia alpestris Steven originated from North Ossetia region in the Caucasus.</title>
        <authorList>
            <person name="Safronova V.I."/>
            <person name="Kuznetsova I.G."/>
            <person name="Sazanova A.L."/>
            <person name="Belimov A."/>
            <person name="Andronov E."/>
            <person name="Osledkin Y.S."/>
            <person name="Onishchuk O.P."/>
            <person name="Kurchak O.N."/>
            <person name="Shaposhnikov A.I."/>
            <person name="Willems A."/>
            <person name="Tikhonovich I.A."/>
        </authorList>
    </citation>
    <scope>NUCLEOTIDE SEQUENCE [LARGE SCALE GENOMIC DNA]</scope>
    <source>
        <strain evidence="1">V5/3M</strain>
    </source>
</reference>
<protein>
    <submittedName>
        <fullName evidence="1">Uncharacterized protein</fullName>
    </submittedName>
</protein>
<gene>
    <name evidence="1" type="ORF">BB934_19970</name>
</gene>
<dbReference type="AlphaFoldDB" id="A0A1B2EJS5"/>
<dbReference type="OrthoDB" id="8019350at2"/>
<dbReference type="RefSeq" id="WP_099511227.1">
    <property type="nucleotide sequence ID" value="NZ_CP016616.1"/>
</dbReference>
<name>A0A1B2EJS5_9HYPH</name>
<evidence type="ECO:0000313" key="1">
    <source>
        <dbReference type="EMBL" id="ANY80221.1"/>
    </source>
</evidence>
<organism evidence="1">
    <name type="scientific">Microvirga ossetica</name>
    <dbReference type="NCBI Taxonomy" id="1882682"/>
    <lineage>
        <taxon>Bacteria</taxon>
        <taxon>Pseudomonadati</taxon>
        <taxon>Pseudomonadota</taxon>
        <taxon>Alphaproteobacteria</taxon>
        <taxon>Hyphomicrobiales</taxon>
        <taxon>Methylobacteriaceae</taxon>
        <taxon>Microvirga</taxon>
    </lineage>
</organism>
<proteinExistence type="predicted"/>
<sequence length="124" mass="14203">MSSETLLRQEIRHSLGFVRGLIDHYSGLYSGENLTSDVLRICDEMTDADEPDSRLMEARRMVEERCRQLTQAADRFTQRDPEAIAASRAQAVAAIDLFQDATFEWRKTRTVLPSSGRLLRRKSL</sequence>
<dbReference type="KEGG" id="moc:BB934_19970"/>
<accession>A0A1B2EJS5</accession>